<evidence type="ECO:0000313" key="3">
    <source>
        <dbReference type="EMBL" id="JAP12342.1"/>
    </source>
</evidence>
<reference evidence="3" key="1">
    <citation type="submission" date="2015-12" db="EMBL/GenBank/DDBJ databases">
        <title>Gene expression during late stages of embryo sac development: a critical building block for successful pollen-pistil interactions.</title>
        <authorList>
            <person name="Liu Y."/>
            <person name="Joly V."/>
            <person name="Sabar M."/>
            <person name="Matton D.P."/>
        </authorList>
    </citation>
    <scope>NUCLEOTIDE SEQUENCE</scope>
</reference>
<keyword evidence="2" id="KW-0732">Signal</keyword>
<proteinExistence type="predicted"/>
<sequence length="64" mass="7002">MLLLLLLLGSREGKSTQALPVPHKGSEVCFSKTLSSSTTNSDNKEENSEENITTSKRSYATRKS</sequence>
<feature type="chain" id="PRO_5006865609" evidence="2">
    <location>
        <begin position="19"/>
        <end position="64"/>
    </location>
</feature>
<protein>
    <submittedName>
        <fullName evidence="3">Putative ovule protein</fullName>
    </submittedName>
</protein>
<organism evidence="3">
    <name type="scientific">Solanum chacoense</name>
    <name type="common">Chaco potato</name>
    <dbReference type="NCBI Taxonomy" id="4108"/>
    <lineage>
        <taxon>Eukaryota</taxon>
        <taxon>Viridiplantae</taxon>
        <taxon>Streptophyta</taxon>
        <taxon>Embryophyta</taxon>
        <taxon>Tracheophyta</taxon>
        <taxon>Spermatophyta</taxon>
        <taxon>Magnoliopsida</taxon>
        <taxon>eudicotyledons</taxon>
        <taxon>Gunneridae</taxon>
        <taxon>Pentapetalae</taxon>
        <taxon>asterids</taxon>
        <taxon>lamiids</taxon>
        <taxon>Solanales</taxon>
        <taxon>Solanaceae</taxon>
        <taxon>Solanoideae</taxon>
        <taxon>Solaneae</taxon>
        <taxon>Solanum</taxon>
    </lineage>
</organism>
<feature type="signal peptide" evidence="2">
    <location>
        <begin position="1"/>
        <end position="18"/>
    </location>
</feature>
<evidence type="ECO:0000256" key="2">
    <source>
        <dbReference type="SAM" id="SignalP"/>
    </source>
</evidence>
<dbReference type="EMBL" id="GEDG01029764">
    <property type="protein sequence ID" value="JAP12342.1"/>
    <property type="molecule type" value="Transcribed_RNA"/>
</dbReference>
<dbReference type="AlphaFoldDB" id="A0A0V0GYM9"/>
<name>A0A0V0GYM9_SOLCH</name>
<feature type="region of interest" description="Disordered" evidence="1">
    <location>
        <begin position="32"/>
        <end position="64"/>
    </location>
</feature>
<evidence type="ECO:0000256" key="1">
    <source>
        <dbReference type="SAM" id="MobiDB-lite"/>
    </source>
</evidence>
<accession>A0A0V0GYM9</accession>